<organism evidence="2 3">
    <name type="scientific">Butyrivibrio fibrisolvens DSM 3071</name>
    <dbReference type="NCBI Taxonomy" id="1121131"/>
    <lineage>
        <taxon>Bacteria</taxon>
        <taxon>Bacillati</taxon>
        <taxon>Bacillota</taxon>
        <taxon>Clostridia</taxon>
        <taxon>Lachnospirales</taxon>
        <taxon>Lachnospiraceae</taxon>
        <taxon>Butyrivibrio</taxon>
    </lineage>
</organism>
<evidence type="ECO:0000256" key="1">
    <source>
        <dbReference type="SAM" id="Phobius"/>
    </source>
</evidence>
<sequence>MNTPKEFIKKILIGIVALLLVVALVVVIFDPFYHYHGPLFGMTPVLTEKEYQCVGTLRNFEYQGLIVGSSVAENNNNSWYEEDFGCETVIKAIRSYGATADLCYLLDVAFEDHSPEYVFYSIDTTSLSASPEPTYETTGSPTYLYDKNPFNDYTYLWNKDVLFKKIPYMMVQSVFAHYDDNLSYNWEAGKDFSEAGMLSHYARSSTIAEMKKEDEYAENLAANIELLTTQVANHPETNFKFFFPAYSILFWDSAYRQGDSDAYLYNEETAIKALLEYDNVEVYYFKNNEEITSNLNNYMDTLHFTSEINHFMEQQMAAGESRVTKENVDILFESMHEYVDKIENELLIYYEENDMFLYDVAF</sequence>
<dbReference type="STRING" id="1121131.SAMN02745229_03267"/>
<dbReference type="AlphaFoldDB" id="A0A1M6C4I6"/>
<keyword evidence="1" id="KW-0472">Membrane</keyword>
<dbReference type="GeneID" id="89507832"/>
<feature type="transmembrane region" description="Helical" evidence="1">
    <location>
        <begin position="12"/>
        <end position="33"/>
    </location>
</feature>
<evidence type="ECO:0000313" key="3">
    <source>
        <dbReference type="Proteomes" id="UP000184278"/>
    </source>
</evidence>
<dbReference type="EMBL" id="FQXK01000033">
    <property type="protein sequence ID" value="SHI55654.1"/>
    <property type="molecule type" value="Genomic_DNA"/>
</dbReference>
<reference evidence="3" key="1">
    <citation type="submission" date="2016-11" db="EMBL/GenBank/DDBJ databases">
        <authorList>
            <person name="Varghese N."/>
            <person name="Submissions S."/>
        </authorList>
    </citation>
    <scope>NUCLEOTIDE SEQUENCE [LARGE SCALE GENOMIC DNA]</scope>
    <source>
        <strain evidence="3">DSM 3071</strain>
    </source>
</reference>
<protein>
    <submittedName>
        <fullName evidence="2">Uncharacterized protein</fullName>
    </submittedName>
</protein>
<keyword evidence="1" id="KW-1133">Transmembrane helix</keyword>
<name>A0A1M6C4I6_BUTFI</name>
<dbReference type="OrthoDB" id="996097at2"/>
<proteinExistence type="predicted"/>
<evidence type="ECO:0000313" key="2">
    <source>
        <dbReference type="EMBL" id="SHI55654.1"/>
    </source>
</evidence>
<dbReference type="RefSeq" id="WP_073389336.1">
    <property type="nucleotide sequence ID" value="NZ_FQXK01000033.1"/>
</dbReference>
<keyword evidence="3" id="KW-1185">Reference proteome</keyword>
<keyword evidence="1" id="KW-0812">Transmembrane</keyword>
<dbReference type="Proteomes" id="UP000184278">
    <property type="component" value="Unassembled WGS sequence"/>
</dbReference>
<accession>A0A1M6C4I6</accession>
<gene>
    <name evidence="2" type="ORF">SAMN02745229_03267</name>
</gene>